<keyword evidence="3" id="KW-1185">Reference proteome</keyword>
<dbReference type="EMBL" id="JAUIZM010000008">
    <property type="protein sequence ID" value="KAK1368756.1"/>
    <property type="molecule type" value="Genomic_DNA"/>
</dbReference>
<proteinExistence type="predicted"/>
<dbReference type="Proteomes" id="UP001237642">
    <property type="component" value="Unassembled WGS sequence"/>
</dbReference>
<dbReference type="AlphaFoldDB" id="A0AAD8HLB6"/>
<evidence type="ECO:0000313" key="3">
    <source>
        <dbReference type="Proteomes" id="UP001237642"/>
    </source>
</evidence>
<comment type="caution">
    <text evidence="2">The sequence shown here is derived from an EMBL/GenBank/DDBJ whole genome shotgun (WGS) entry which is preliminary data.</text>
</comment>
<gene>
    <name evidence="2" type="ORF">POM88_034848</name>
</gene>
<reference evidence="2" key="1">
    <citation type="submission" date="2023-02" db="EMBL/GenBank/DDBJ databases">
        <title>Genome of toxic invasive species Heracleum sosnowskyi carries increased number of genes despite the absence of recent whole-genome duplications.</title>
        <authorList>
            <person name="Schelkunov M."/>
            <person name="Shtratnikova V."/>
            <person name="Makarenko M."/>
            <person name="Klepikova A."/>
            <person name="Omelchenko D."/>
            <person name="Novikova G."/>
            <person name="Obukhova E."/>
            <person name="Bogdanov V."/>
            <person name="Penin A."/>
            <person name="Logacheva M."/>
        </authorList>
    </citation>
    <scope>NUCLEOTIDE SEQUENCE</scope>
    <source>
        <strain evidence="2">Hsosn_3</strain>
        <tissue evidence="2">Leaf</tissue>
    </source>
</reference>
<feature type="compositionally biased region" description="Basic and acidic residues" evidence="1">
    <location>
        <begin position="102"/>
        <end position="124"/>
    </location>
</feature>
<accession>A0AAD8HLB6</accession>
<organism evidence="2 3">
    <name type="scientific">Heracleum sosnowskyi</name>
    <dbReference type="NCBI Taxonomy" id="360622"/>
    <lineage>
        <taxon>Eukaryota</taxon>
        <taxon>Viridiplantae</taxon>
        <taxon>Streptophyta</taxon>
        <taxon>Embryophyta</taxon>
        <taxon>Tracheophyta</taxon>
        <taxon>Spermatophyta</taxon>
        <taxon>Magnoliopsida</taxon>
        <taxon>eudicotyledons</taxon>
        <taxon>Gunneridae</taxon>
        <taxon>Pentapetalae</taxon>
        <taxon>asterids</taxon>
        <taxon>campanulids</taxon>
        <taxon>Apiales</taxon>
        <taxon>Apiaceae</taxon>
        <taxon>Apioideae</taxon>
        <taxon>apioid superclade</taxon>
        <taxon>Tordylieae</taxon>
        <taxon>Tordyliinae</taxon>
        <taxon>Heracleum</taxon>
    </lineage>
</organism>
<feature type="region of interest" description="Disordered" evidence="1">
    <location>
        <begin position="97"/>
        <end position="148"/>
    </location>
</feature>
<name>A0AAD8HLB6_9APIA</name>
<reference evidence="2" key="2">
    <citation type="submission" date="2023-05" db="EMBL/GenBank/DDBJ databases">
        <authorList>
            <person name="Schelkunov M.I."/>
        </authorList>
    </citation>
    <scope>NUCLEOTIDE SEQUENCE</scope>
    <source>
        <strain evidence="2">Hsosn_3</strain>
        <tissue evidence="2">Leaf</tissue>
    </source>
</reference>
<evidence type="ECO:0000256" key="1">
    <source>
        <dbReference type="SAM" id="MobiDB-lite"/>
    </source>
</evidence>
<evidence type="ECO:0000313" key="2">
    <source>
        <dbReference type="EMBL" id="KAK1368756.1"/>
    </source>
</evidence>
<sequence length="256" mass="29127">MGHPADYHTMDDTDRYMCNESCDSNEHLEGDLGDHELSSERMYNNGFGYDSYVCLKGHNGWEEHDVSSGSMYNSSDYDSAECPEGNYSWEEHRGLSSAASNDRAHENHDDLKYWTPRSRRDSLPTHESAISNRLGGRTENPGREHRDKCEQVLWGSQDLKRMQYSRAGGADRIDQSGFGYHVSKQDFGNGLGSVISHDCACEIHDDQLFCKIAYNLPKTNARHQEKKTALEDKQKRIIVLKLRPLAICGIKTWLGF</sequence>
<protein>
    <submittedName>
        <fullName evidence="2">Uncharacterized protein</fullName>
    </submittedName>
</protein>